<protein>
    <recommendedName>
        <fullName evidence="1">Cupin fold metalloprotein WbuC cupin domain-containing protein</fullName>
    </recommendedName>
</protein>
<accession>A4SDV8</accession>
<dbReference type="InterPro" id="IPR014710">
    <property type="entry name" value="RmlC-like_jellyroll"/>
</dbReference>
<reference evidence="2" key="1">
    <citation type="submission" date="2007-03" db="EMBL/GenBank/DDBJ databases">
        <title>Complete sequence of Prosthecochloris vibrioformis DSM 265.</title>
        <authorList>
            <consortium name="US DOE Joint Genome Institute"/>
            <person name="Copeland A."/>
            <person name="Lucas S."/>
            <person name="Lapidus A."/>
            <person name="Barry K."/>
            <person name="Detter J.C."/>
            <person name="Glavina del Rio T."/>
            <person name="Hammon N."/>
            <person name="Israni S."/>
            <person name="Pitluck S."/>
            <person name="Schmutz J."/>
            <person name="Larimer F."/>
            <person name="Land M."/>
            <person name="Hauser L."/>
            <person name="Mikhailova N."/>
            <person name="Li T."/>
            <person name="Overmann J."/>
            <person name="Schuster S.C."/>
            <person name="Bryant D.A."/>
            <person name="Richardson P."/>
        </authorList>
    </citation>
    <scope>NUCLEOTIDE SEQUENCE [LARGE SCALE GENOMIC DNA]</scope>
    <source>
        <strain evidence="2">DSM 265</strain>
    </source>
</reference>
<name>A4SDV8_CHLPM</name>
<dbReference type="Gene3D" id="2.60.120.10">
    <property type="entry name" value="Jelly Rolls"/>
    <property type="match status" value="1"/>
</dbReference>
<dbReference type="Pfam" id="PF19480">
    <property type="entry name" value="DUF6016"/>
    <property type="match status" value="1"/>
</dbReference>
<sequence>MSLKVFSSGYLDGLSAEAYGSPRRRQHRNIHEEYGDGCQRLFNAIEPDSYIRPHRHGVVPRAETMIAVRGMMVLCTFDDEGGVVENVRFGVCRGEDVALGVEIPAGCWHTVIAMESGSVLLELKAGPFDPDQPKEMAPWAPEEGSAEAAGYLRGLVDVVGAADG</sequence>
<evidence type="ECO:0000259" key="1">
    <source>
        <dbReference type="Pfam" id="PF19480"/>
    </source>
</evidence>
<gene>
    <name evidence="2" type="ordered locus">Cvib_0650</name>
</gene>
<dbReference type="KEGG" id="pvi:Cvib_0650"/>
<organism evidence="2">
    <name type="scientific">Chlorobium phaeovibrioides (strain DSM 265 / 1930)</name>
    <name type="common">Prosthecochloris vibrioformis (strain DSM 265)</name>
    <dbReference type="NCBI Taxonomy" id="290318"/>
    <lineage>
        <taxon>Bacteria</taxon>
        <taxon>Pseudomonadati</taxon>
        <taxon>Chlorobiota</taxon>
        <taxon>Chlorobiia</taxon>
        <taxon>Chlorobiales</taxon>
        <taxon>Chlorobiaceae</taxon>
        <taxon>Chlorobium/Pelodictyon group</taxon>
        <taxon>Chlorobium</taxon>
    </lineage>
</organism>
<dbReference type="AlphaFoldDB" id="A4SDV8"/>
<dbReference type="OrthoDB" id="981227at2"/>
<dbReference type="InterPro" id="IPR046058">
    <property type="entry name" value="WbuC_cupin"/>
</dbReference>
<dbReference type="eggNOG" id="COG0662">
    <property type="taxonomic scope" value="Bacteria"/>
</dbReference>
<dbReference type="STRING" id="290318.Cvib_0650"/>
<dbReference type="CDD" id="cd07005">
    <property type="entry name" value="cupin_WbuC-like"/>
    <property type="match status" value="1"/>
</dbReference>
<dbReference type="NCBIfam" id="TIGR04366">
    <property type="entry name" value="cupin_WbuC"/>
    <property type="match status" value="1"/>
</dbReference>
<dbReference type="EMBL" id="CP000607">
    <property type="protein sequence ID" value="ABP36667.1"/>
    <property type="molecule type" value="Genomic_DNA"/>
</dbReference>
<dbReference type="SUPFAM" id="SSF51182">
    <property type="entry name" value="RmlC-like cupins"/>
    <property type="match status" value="1"/>
</dbReference>
<dbReference type="InterPro" id="IPR027565">
    <property type="entry name" value="Cupin_WbuC"/>
</dbReference>
<dbReference type="InterPro" id="IPR011051">
    <property type="entry name" value="RmlC_Cupin_sf"/>
</dbReference>
<feature type="domain" description="Cupin fold metalloprotein WbuC cupin" evidence="1">
    <location>
        <begin position="10"/>
        <end position="88"/>
    </location>
</feature>
<dbReference type="HOGENOM" id="CLU_121835_0_0_10"/>
<proteinExistence type="predicted"/>
<evidence type="ECO:0000313" key="2">
    <source>
        <dbReference type="EMBL" id="ABP36667.1"/>
    </source>
</evidence>